<dbReference type="EMBL" id="CAFBMJ010000032">
    <property type="protein sequence ID" value="CAB4899715.1"/>
    <property type="molecule type" value="Genomic_DNA"/>
</dbReference>
<gene>
    <name evidence="1" type="ORF">UFOPK3573_00578</name>
</gene>
<proteinExistence type="predicted"/>
<sequence>MTSSSGADAPAVTPTVPEVFSGISSAELMRRTVLQFMDRASFSKASVLDEFDEPIIITASHS</sequence>
<name>A0A6J7G335_9ZZZZ</name>
<protein>
    <submittedName>
        <fullName evidence="1">Unannotated protein</fullName>
    </submittedName>
</protein>
<organism evidence="1">
    <name type="scientific">freshwater metagenome</name>
    <dbReference type="NCBI Taxonomy" id="449393"/>
    <lineage>
        <taxon>unclassified sequences</taxon>
        <taxon>metagenomes</taxon>
        <taxon>ecological metagenomes</taxon>
    </lineage>
</organism>
<reference evidence="1" key="1">
    <citation type="submission" date="2020-05" db="EMBL/GenBank/DDBJ databases">
        <authorList>
            <person name="Chiriac C."/>
            <person name="Salcher M."/>
            <person name="Ghai R."/>
            <person name="Kavagutti S V."/>
        </authorList>
    </citation>
    <scope>NUCLEOTIDE SEQUENCE</scope>
</reference>
<evidence type="ECO:0000313" key="1">
    <source>
        <dbReference type="EMBL" id="CAB4899715.1"/>
    </source>
</evidence>
<accession>A0A6J7G335</accession>
<dbReference type="AlphaFoldDB" id="A0A6J7G335"/>